<feature type="compositionally biased region" description="Low complexity" evidence="8">
    <location>
        <begin position="1663"/>
        <end position="1678"/>
    </location>
</feature>
<evidence type="ECO:0000256" key="7">
    <source>
        <dbReference type="ARBA" id="ARBA00022807"/>
    </source>
</evidence>
<evidence type="ECO:0000256" key="3">
    <source>
        <dbReference type="ARBA" id="ARBA00012759"/>
    </source>
</evidence>
<evidence type="ECO:0000259" key="10">
    <source>
        <dbReference type="PROSITE" id="PS51283"/>
    </source>
</evidence>
<evidence type="ECO:0000256" key="4">
    <source>
        <dbReference type="ARBA" id="ARBA00022670"/>
    </source>
</evidence>
<evidence type="ECO:0000256" key="2">
    <source>
        <dbReference type="ARBA" id="ARBA00009085"/>
    </source>
</evidence>
<feature type="region of interest" description="Disordered" evidence="8">
    <location>
        <begin position="1762"/>
        <end position="1792"/>
    </location>
</feature>
<feature type="compositionally biased region" description="Polar residues" evidence="8">
    <location>
        <begin position="356"/>
        <end position="375"/>
    </location>
</feature>
<feature type="compositionally biased region" description="Polar residues" evidence="8">
    <location>
        <begin position="1711"/>
        <end position="1721"/>
    </location>
</feature>
<feature type="region of interest" description="Disordered" evidence="8">
    <location>
        <begin position="782"/>
        <end position="817"/>
    </location>
</feature>
<dbReference type="Pfam" id="PF00443">
    <property type="entry name" value="UCH"/>
    <property type="match status" value="1"/>
</dbReference>
<feature type="compositionally biased region" description="Polar residues" evidence="8">
    <location>
        <begin position="782"/>
        <end position="796"/>
    </location>
</feature>
<dbReference type="Proteomes" id="UP000830671">
    <property type="component" value="Chromosome 2"/>
</dbReference>
<feature type="region of interest" description="Disordered" evidence="8">
    <location>
        <begin position="1644"/>
        <end position="1721"/>
    </location>
</feature>
<evidence type="ECO:0000256" key="6">
    <source>
        <dbReference type="ARBA" id="ARBA00022801"/>
    </source>
</evidence>
<dbReference type="SUPFAM" id="SSF54001">
    <property type="entry name" value="Cysteine proteinases"/>
    <property type="match status" value="1"/>
</dbReference>
<name>A0A9Q8SIQ4_9PEZI</name>
<comment type="similarity">
    <text evidence="2">Belongs to the peptidase C19 family.</text>
</comment>
<dbReference type="InterPro" id="IPR050185">
    <property type="entry name" value="Ub_carboxyl-term_hydrolase"/>
</dbReference>
<dbReference type="GO" id="GO:0006508">
    <property type="term" value="P:proteolysis"/>
    <property type="evidence" value="ECO:0007669"/>
    <property type="project" value="UniProtKB-KW"/>
</dbReference>
<dbReference type="InterPro" id="IPR035917">
    <property type="entry name" value="YjbQ-like_sf"/>
</dbReference>
<dbReference type="Gene3D" id="2.60.260.40">
    <property type="entry name" value="q5lls5 like domains"/>
    <property type="match status" value="1"/>
</dbReference>
<dbReference type="SUPFAM" id="SSF143791">
    <property type="entry name" value="DUSP-like"/>
    <property type="match status" value="1"/>
</dbReference>
<dbReference type="PROSITE" id="PS51283">
    <property type="entry name" value="DUSP"/>
    <property type="match status" value="1"/>
</dbReference>
<comment type="catalytic activity">
    <reaction evidence="1">
        <text>Thiol-dependent hydrolysis of ester, thioester, amide, peptide and isopeptide bonds formed by the C-terminal Gly of ubiquitin (a 76-residue protein attached to proteins as an intracellular targeting signal).</text>
        <dbReference type="EC" id="3.4.19.12"/>
    </reaction>
</comment>
<dbReference type="InterPro" id="IPR001602">
    <property type="entry name" value="UPF0047_YjbQ-like"/>
</dbReference>
<dbReference type="PANTHER" id="PTHR21646">
    <property type="entry name" value="UBIQUITIN CARBOXYL-TERMINAL HYDROLASE"/>
    <property type="match status" value="1"/>
</dbReference>
<evidence type="ECO:0000313" key="12">
    <source>
        <dbReference type="Proteomes" id="UP000830671"/>
    </source>
</evidence>
<dbReference type="SUPFAM" id="SSF111038">
    <property type="entry name" value="YjbQ-like"/>
    <property type="match status" value="1"/>
</dbReference>
<dbReference type="GeneID" id="73337415"/>
<dbReference type="PROSITE" id="PS00973">
    <property type="entry name" value="USP_2"/>
    <property type="match status" value="1"/>
</dbReference>
<dbReference type="PROSITE" id="PS01314">
    <property type="entry name" value="UPF0047"/>
    <property type="match status" value="1"/>
</dbReference>
<evidence type="ECO:0000256" key="5">
    <source>
        <dbReference type="ARBA" id="ARBA00022786"/>
    </source>
</evidence>
<dbReference type="RefSeq" id="XP_049139548.1">
    <property type="nucleotide sequence ID" value="XM_049282405.1"/>
</dbReference>
<organism evidence="11 12">
    <name type="scientific">Colletotrichum lupini</name>
    <dbReference type="NCBI Taxonomy" id="145971"/>
    <lineage>
        <taxon>Eukaryota</taxon>
        <taxon>Fungi</taxon>
        <taxon>Dikarya</taxon>
        <taxon>Ascomycota</taxon>
        <taxon>Pezizomycotina</taxon>
        <taxon>Sordariomycetes</taxon>
        <taxon>Hypocreomycetidae</taxon>
        <taxon>Glomerellales</taxon>
        <taxon>Glomerellaceae</taxon>
        <taxon>Colletotrichum</taxon>
        <taxon>Colletotrichum acutatum species complex</taxon>
    </lineage>
</organism>
<dbReference type="PROSITE" id="PS00972">
    <property type="entry name" value="USP_1"/>
    <property type="match status" value="1"/>
</dbReference>
<dbReference type="Pfam" id="PF06337">
    <property type="entry name" value="DUSP"/>
    <property type="match status" value="1"/>
</dbReference>
<feature type="region of interest" description="Disordered" evidence="8">
    <location>
        <begin position="2398"/>
        <end position="2417"/>
    </location>
</feature>
<dbReference type="InterPro" id="IPR006615">
    <property type="entry name" value="Pept_C19_DUSP"/>
</dbReference>
<dbReference type="Gene3D" id="2.60.120.460">
    <property type="entry name" value="YjbQ-like"/>
    <property type="match status" value="1"/>
</dbReference>
<dbReference type="InterPro" id="IPR001394">
    <property type="entry name" value="Peptidase_C19_UCH"/>
</dbReference>
<feature type="region of interest" description="Disordered" evidence="8">
    <location>
        <begin position="249"/>
        <end position="294"/>
    </location>
</feature>
<dbReference type="InterPro" id="IPR035927">
    <property type="entry name" value="DUSP-like_sf"/>
</dbReference>
<dbReference type="KEGG" id="clup:CLUP02_03383"/>
<keyword evidence="12" id="KW-1185">Reference proteome</keyword>
<dbReference type="InterPro" id="IPR019401">
    <property type="entry name" value="Znf_CHCC"/>
</dbReference>
<accession>A0A9Q8SIQ4</accession>
<dbReference type="InterPro" id="IPR018200">
    <property type="entry name" value="USP_CS"/>
</dbReference>
<feature type="compositionally biased region" description="Basic and acidic residues" evidence="8">
    <location>
        <begin position="463"/>
        <end position="472"/>
    </location>
</feature>
<feature type="compositionally biased region" description="Polar residues" evidence="8">
    <location>
        <begin position="669"/>
        <end position="681"/>
    </location>
</feature>
<dbReference type="FunFam" id="2.60.260.40:FF:000003">
    <property type="entry name" value="NADH dehydrogenase [ubiquinone] iron-sulfur protein 6, mitochondrial"/>
    <property type="match status" value="1"/>
</dbReference>
<keyword evidence="7" id="KW-0788">Thiol protease</keyword>
<dbReference type="GO" id="GO:0004843">
    <property type="term" value="F:cysteine-type deubiquitinase activity"/>
    <property type="evidence" value="ECO:0007669"/>
    <property type="project" value="UniProtKB-EC"/>
</dbReference>
<dbReference type="InterPro" id="IPR028889">
    <property type="entry name" value="USP"/>
</dbReference>
<feature type="domain" description="USP" evidence="9">
    <location>
        <begin position="819"/>
        <end position="1626"/>
    </location>
</feature>
<dbReference type="InterPro" id="IPR038765">
    <property type="entry name" value="Papain-like_cys_pep_sf"/>
</dbReference>
<dbReference type="Pfam" id="PF01894">
    <property type="entry name" value="YjbQ"/>
    <property type="match status" value="1"/>
</dbReference>
<feature type="compositionally biased region" description="Acidic residues" evidence="8">
    <location>
        <begin position="1646"/>
        <end position="1658"/>
    </location>
</feature>
<feature type="compositionally biased region" description="Polar residues" evidence="8">
    <location>
        <begin position="1303"/>
        <end position="1314"/>
    </location>
</feature>
<dbReference type="EC" id="3.4.19.12" evidence="3"/>
<dbReference type="Gene3D" id="3.90.70.10">
    <property type="entry name" value="Cysteine proteinases"/>
    <property type="match status" value="2"/>
</dbReference>
<dbReference type="Gene3D" id="3.30.2230.10">
    <property type="entry name" value="DUSP-like"/>
    <property type="match status" value="1"/>
</dbReference>
<sequence length="2565" mass="284070">MSILLERASKPQSHSGCLGKSFIQSSEFVAFTVFVALDWQVGSPNSPEKWIDTSDLSTHAPLSRFNPFSLFYHSSSLFPIPLAFLSQTHPHPFTLLSPAHRIYSTAQHSTAKHSTALALQLQLDPDPIAARCPHESPYPLPLSASHSIGPSHFLLSTPQPTPKSAVDLPLHLHLHLHLHTPIGFAACPTLPHRIIVPEVPSILPHEVQYCWPEPRIEPDPLVNPNLVLDLAAPHMQYALSRPLQLTFTTSSSKKRKISRNQTRTNDTSNPSSPNTVLPSCEPNDDPAFSFSAAHSTDGLSTPTYLRGDSYPASSLPARLQTGSHVSAEYASSTAASSPCGVADLSIDSDRGGDISGTETGTALTSHSARSRSPFNVSRRAIMTSDANPHQRSSSPLKRRASSMDPDADVSMKEEDVEMASTNQQQQQQSAEDAESAPTSSNTHLPRAMSIDLPDNVAKGASKKSNDKDLPPLEDQIKTIQTLLKAFNDEPPKIGDVAYVVSRSWVEKALALGGDPKFAKKETTDEPLGPVDNSDLILEVLSQPSGDDFVRMKPGTGMEECELFPEDAWTLVSEWYGVGEGQKPIVRSAINAAPDSTSEKNVMFELNPPVFTIHRLWSMASPFKIKDELKSKEPLVLARSATTPYHPFYKELKELTGVPLDRKMRVWQLTQQPEAQESSPRSALTPPDSPNPDKDGESSSGPWQRMLVEVPSFTKVNGGDRQVVSAVDHTTNPNYNGNSPLSVHGLMQDMTLVIDEEIAKNAWVSTYFKNGKNDKVLASRGSATSLKATSSGRSSPAPQGPVTRGRTQQKKKPGRGLGAVGLQNLGNTCYMNSALQCVRSVEELTKYFLTDKYKEELNKGNPLGYKGQVAMAYGGLLKEIYNESRGAVSPRDFKNTVGRARATFQGWGQQDTQEFLGFLLDALQEDLSRIHKKPYIEKPDSTDDMIGDEEAIRKMAEEVWDITRKRDDSVIADLFTGLYKSTLKCPTCDKISITFDPFNNLTLPLPMEDMWSRPVKFYPLNDVPVKFEVELPKHSAIELLKKALSDKTGVPVELLMGAEEFKGKFFKVYSDATSVSEEIQSNDIPAFHELESSPTNYPPKQKKMGTPRSMLEISDEPWVDPRTERLLVPVLHRKKTGNTYRLRGDDIAAPPHFIVVTPEESRNEDAIRRKVLEKVATFSTWSEFEETDESTEADMVITSQSDADSSGDSKVVSNSVEGEDDLVNVSVGAGEQQQTRRPTLKQFNVRRPKWASPKEYLPPHLQNLFELSFFGESNDYGLPVGWNTVDDNKNFRLLSSRAPELPNEDSNSPGSTNGADSEHESVSEETTPQSVEEQTRMADESEEDEPVRVIKPMNRGRGNHKVGGARRKNNKGNKTYGKRGGKRRNRDSRNSKEQSFHVVDVEPQPSPEDDIRGGPLVRLDEGIVVDWSEETWDLVFGKESLRDTDDNRGSKTFTEPEELKDPILEQKRKSRMARKKQGITLEECLDEFEKAEVLSEQDMWYCPRCKEHRRASKKFDLWKTPDILVVHLKRFSSAGWRRDKLDVLVDFPIEGLDLHKRVLCQETGKEEIYDLIAVDDHFGGLGGGHYTAYGRNFVDGQWYNYNDTSASKTSPESVVTRAAYLLFYRRRSEGPLGGPRFKEIFDKFDKDGEDDDEEDTDSGEDQRLVGGSSLTGSSRLGIGAEATHPRGNRGLASNTMSTANLGAEDDLPPYEGSSSTNVGSENIQNSIEDEGIGMTDYNGDSTAFSATQGWNWNSLDSADGTNNSLGLDGYGSDDAQPDSSDEREVGNDTDMQFDETMGDYETAHDEAPPPPDFGAQVGLSEIQTAAWARQNNAEVISVPAADNDTASTEAAEIHLDDDAEAHGQTTRRILLPASALQGEMKRRLDVYQDASTANVSITYQTDRQVRAPWVGLQLGRRGISSSRRMTAGVIKWFREHQAIPRNPRHTEAMLSASRRAATSALSRQLRVASRPFSVSTTVRTTERPAVVEKNEAATPQVADNTVPETVGQAPNRSLVWSRSQKPRAEAMTGPRFEQTDFALQDEESNGLESQLLELQLLKRAGKSITEPGTDPQPHSAMELVHKEPVRWTHARVVACDGGGGPSGHPRIFINTDKPEISSCNYCGLPFANEHHRKHLESLPETSGRQLWDEKRALRHRVLCDGLEAVGCVDIAGSELLRVKPISQFSFKDEQMVEFSGSEVLVWCRMAALLKHRGFKWLDGVDVRCLIYRHREKDVDEMANADCHQDSWLSWPSQELFNIHHSDITQDSIRKSETVVNDFQTICFTQTTGSEVISALLATSFACVPSPESSNLLLPQGNLTSLYPSNLPHQIGDQRGARIIFHTPSTTTMSPTTPQTNRTQTSQTTTLLILCFIIICLFPNLFHFLWNLPLTALGYAFSTSSSSSSSKPPRHTPPTTTTMTGSWFQKQFSLPARSRGSYLITDEIVGALPELKNYKVGILHLFVQHTSCALSLNENWDDDVRADMSDALDRIAPEAGPKGQELYRHSAEGPDDMPAHIKSALVGASVTIPIKDGKLATGTWQGIWYLEFRASKHQRRLVATIQGEPKA</sequence>
<dbReference type="GO" id="GO:0016579">
    <property type="term" value="P:protein deubiquitination"/>
    <property type="evidence" value="ECO:0007669"/>
    <property type="project" value="InterPro"/>
</dbReference>
<feature type="domain" description="DUSP" evidence="10">
    <location>
        <begin position="470"/>
        <end position="589"/>
    </location>
</feature>
<dbReference type="PANTHER" id="PTHR21646:SF24">
    <property type="entry name" value="UBIQUITIN CARBOXYL-TERMINAL HYDROLASE"/>
    <property type="match status" value="1"/>
</dbReference>
<evidence type="ECO:0000256" key="8">
    <source>
        <dbReference type="SAM" id="MobiDB-lite"/>
    </source>
</evidence>
<keyword evidence="5" id="KW-0833">Ubl conjugation pathway</keyword>
<keyword evidence="4" id="KW-0645">Protease</keyword>
<evidence type="ECO:0000259" key="9">
    <source>
        <dbReference type="PROSITE" id="PS50235"/>
    </source>
</evidence>
<evidence type="ECO:0000256" key="1">
    <source>
        <dbReference type="ARBA" id="ARBA00000707"/>
    </source>
</evidence>
<feature type="compositionally biased region" description="Polar residues" evidence="8">
    <location>
        <begin position="1690"/>
        <end position="1699"/>
    </location>
</feature>
<proteinExistence type="inferred from homology"/>
<dbReference type="PROSITE" id="PS50235">
    <property type="entry name" value="USP_3"/>
    <property type="match status" value="1"/>
</dbReference>
<feature type="region of interest" description="Disordered" evidence="8">
    <location>
        <begin position="1297"/>
        <end position="1414"/>
    </location>
</feature>
<feature type="region of interest" description="Disordered" evidence="8">
    <location>
        <begin position="669"/>
        <end position="701"/>
    </location>
</feature>
<feature type="compositionally biased region" description="Polar residues" evidence="8">
    <location>
        <begin position="384"/>
        <end position="395"/>
    </location>
</feature>
<protein>
    <recommendedName>
        <fullName evidence="3">ubiquitinyl hydrolase 1</fullName>
        <ecNumber evidence="3">3.4.19.12</ecNumber>
    </recommendedName>
</protein>
<gene>
    <name evidence="11" type="ORF">CLUP02_03383</name>
</gene>
<dbReference type="NCBIfam" id="TIGR00149">
    <property type="entry name" value="TIGR00149_YjbQ"/>
    <property type="match status" value="1"/>
</dbReference>
<dbReference type="Pfam" id="PF10276">
    <property type="entry name" value="zf-CHCC"/>
    <property type="match status" value="1"/>
</dbReference>
<feature type="compositionally biased region" description="Basic residues" evidence="8">
    <location>
        <begin position="1356"/>
        <end position="1385"/>
    </location>
</feature>
<evidence type="ECO:0000313" key="11">
    <source>
        <dbReference type="EMBL" id="UQC77910.1"/>
    </source>
</evidence>
<feature type="compositionally biased region" description="Polar residues" evidence="8">
    <location>
        <begin position="259"/>
        <end position="277"/>
    </location>
</feature>
<dbReference type="CDD" id="cd02674">
    <property type="entry name" value="Peptidase_C19R"/>
    <property type="match status" value="1"/>
</dbReference>
<keyword evidence="6 11" id="KW-0378">Hydrolase</keyword>
<reference evidence="11" key="1">
    <citation type="journal article" date="2021" name="Mol. Plant Microbe Interact.">
        <title>Complete Genome Sequence of the Plant-Pathogenic Fungus Colletotrichum lupini.</title>
        <authorList>
            <person name="Baroncelli R."/>
            <person name="Pensec F."/>
            <person name="Da Lio D."/>
            <person name="Boufleur T."/>
            <person name="Vicente I."/>
            <person name="Sarrocco S."/>
            <person name="Picot A."/>
            <person name="Baraldi E."/>
            <person name="Sukno S."/>
            <person name="Thon M."/>
            <person name="Le Floch G."/>
        </authorList>
    </citation>
    <scope>NUCLEOTIDE SEQUENCE</scope>
    <source>
        <strain evidence="11">IMI 504893</strain>
    </source>
</reference>
<dbReference type="EMBL" id="CP019474">
    <property type="protein sequence ID" value="UQC77910.1"/>
    <property type="molecule type" value="Genomic_DNA"/>
</dbReference>
<feature type="region of interest" description="Disordered" evidence="8">
    <location>
        <begin position="350"/>
        <end position="472"/>
    </location>
</feature>